<evidence type="ECO:0000313" key="1">
    <source>
        <dbReference type="EMBL" id="NIK73456.1"/>
    </source>
</evidence>
<comment type="caution">
    <text evidence="1">The sequence shown here is derived from an EMBL/GenBank/DDBJ whole genome shotgun (WGS) entry which is preliminary data.</text>
</comment>
<sequence>MALIHSPTITKAPQKYGAPYFSLSLFCACVNASLSDEAFMEGMQAYASWGEQNRPHRLLLDNRQMHYIISPKMQEWVAQHISPRTHCVKRMG</sequence>
<dbReference type="Proteomes" id="UP000537126">
    <property type="component" value="Unassembled WGS sequence"/>
</dbReference>
<gene>
    <name evidence="1" type="ORF">FHS56_000942</name>
</gene>
<proteinExistence type="predicted"/>
<dbReference type="EMBL" id="JAASRN010000001">
    <property type="protein sequence ID" value="NIK73456.1"/>
    <property type="molecule type" value="Genomic_DNA"/>
</dbReference>
<dbReference type="AlphaFoldDB" id="A0A846MPG4"/>
<evidence type="ECO:0000313" key="2">
    <source>
        <dbReference type="Proteomes" id="UP000537126"/>
    </source>
</evidence>
<keyword evidence="2" id="KW-1185">Reference proteome</keyword>
<accession>A0A846MPG4</accession>
<reference evidence="1 2" key="1">
    <citation type="submission" date="2020-03" db="EMBL/GenBank/DDBJ databases">
        <title>Genomic Encyclopedia of Type Strains, Phase IV (KMG-IV): sequencing the most valuable type-strain genomes for metagenomic binning, comparative biology and taxonomic classification.</title>
        <authorList>
            <person name="Goeker M."/>
        </authorList>
    </citation>
    <scope>NUCLEOTIDE SEQUENCE [LARGE SCALE GENOMIC DNA]</scope>
    <source>
        <strain evidence="1 2">DSM 5718</strain>
    </source>
</reference>
<dbReference type="RefSeq" id="WP_166918694.1">
    <property type="nucleotide sequence ID" value="NZ_JAASRN010000001.1"/>
</dbReference>
<protein>
    <submittedName>
        <fullName evidence="1">Uncharacterized protein</fullName>
    </submittedName>
</protein>
<name>A0A846MPG4_9BACT</name>
<organism evidence="1 2">
    <name type="scientific">Thermonema lapsum</name>
    <dbReference type="NCBI Taxonomy" id="28195"/>
    <lineage>
        <taxon>Bacteria</taxon>
        <taxon>Pseudomonadati</taxon>
        <taxon>Bacteroidota</taxon>
        <taxon>Cytophagia</taxon>
        <taxon>Cytophagales</taxon>
        <taxon>Thermonemataceae</taxon>
        <taxon>Thermonema</taxon>
    </lineage>
</organism>